<evidence type="ECO:0000256" key="3">
    <source>
        <dbReference type="ARBA" id="ARBA00023015"/>
    </source>
</evidence>
<evidence type="ECO:0000256" key="1">
    <source>
        <dbReference type="ARBA" id="ARBA00004123"/>
    </source>
</evidence>
<comment type="similarity">
    <text evidence="2">Belongs to the SNAPC3/SRD2 family.</text>
</comment>
<evidence type="ECO:0000256" key="4">
    <source>
        <dbReference type="ARBA" id="ARBA00023125"/>
    </source>
</evidence>
<dbReference type="GO" id="GO:0003681">
    <property type="term" value="F:bent DNA binding"/>
    <property type="evidence" value="ECO:0007669"/>
    <property type="project" value="TreeGrafter"/>
</dbReference>
<dbReference type="GO" id="GO:0005634">
    <property type="term" value="C:nucleus"/>
    <property type="evidence" value="ECO:0007669"/>
    <property type="project" value="UniProtKB-SubCell"/>
</dbReference>
<name>A0A0C3BZB4_PILCF</name>
<dbReference type="InParanoid" id="A0A0C3BZB4"/>
<dbReference type="OrthoDB" id="3437960at2759"/>
<evidence type="ECO:0000256" key="5">
    <source>
        <dbReference type="ARBA" id="ARBA00023163"/>
    </source>
</evidence>
<dbReference type="GO" id="GO:0042795">
    <property type="term" value="P:snRNA transcription by RNA polymerase II"/>
    <property type="evidence" value="ECO:0007669"/>
    <property type="project" value="TreeGrafter"/>
</dbReference>
<evidence type="ECO:0000256" key="2">
    <source>
        <dbReference type="ARBA" id="ARBA00010410"/>
    </source>
</evidence>
<dbReference type="STRING" id="765440.A0A0C3BZB4"/>
<accession>A0A0C3BZB4</accession>
<dbReference type="Pfam" id="PF12251">
    <property type="entry name" value="SNAPC3"/>
    <property type="match status" value="1"/>
</dbReference>
<dbReference type="GO" id="GO:0001006">
    <property type="term" value="F:RNA polymerase III type 3 promoter sequence-specific DNA binding"/>
    <property type="evidence" value="ECO:0007669"/>
    <property type="project" value="TreeGrafter"/>
</dbReference>
<dbReference type="GO" id="GO:0042796">
    <property type="term" value="P:snRNA transcription by RNA polymerase III"/>
    <property type="evidence" value="ECO:0007669"/>
    <property type="project" value="TreeGrafter"/>
</dbReference>
<dbReference type="InterPro" id="IPR022042">
    <property type="entry name" value="snRNA-activating_su3"/>
</dbReference>
<proteinExistence type="inferred from homology"/>
<dbReference type="PANTHER" id="PTHR13421:SF16">
    <property type="entry name" value="SNRNA-ACTIVATING PROTEIN COMPLEX SUBUNIT 3"/>
    <property type="match status" value="1"/>
</dbReference>
<protein>
    <recommendedName>
        <fullName evidence="9">snRNA-activating protein complex subunit 3</fullName>
    </recommendedName>
</protein>
<sequence>MNAGMAHSYESQFGPASDPIDIAQFIRIATELETQAPISVPMFSPSPCSVAGFEAMDQLPEEYKESVAEECSITDIKSSIEEMLDNPTLYAHITKTHDTNVYLIHEHADTSGRRKRKRPALLDPAHEAPAVTALQKTLDSVQLKSWQLMLDSALFMRAPKNSDLNVLTAIKKSVDPSSSSQFEHTSSSRKTALISLTVYNRLSWGHNLLSRSSQHALLASQTLGDLFEAIPCTSNEIPEERMVNGEIVGYETPTAESPETGSSGCVICIEGKAYGDGISENDYADKLIAHFEKFPSSKRDPIAKGPTSIYETLLSSLSLRLNQPYYFLHQGNCEHFVVIDQIRLLHPSDPSPALIPAATPVLVPSSSPPSAAPAAILESTNPYPLTLQITPPLPPLCRACSKVPAIYSIVGDMRLGESPCVLCKVCWRVMGDGDEDVMVVPLPKYELGW</sequence>
<keyword evidence="3" id="KW-0805">Transcription regulation</keyword>
<dbReference type="GO" id="GO:0001046">
    <property type="term" value="F:core promoter sequence-specific DNA binding"/>
    <property type="evidence" value="ECO:0007669"/>
    <property type="project" value="TreeGrafter"/>
</dbReference>
<evidence type="ECO:0000256" key="6">
    <source>
        <dbReference type="ARBA" id="ARBA00023242"/>
    </source>
</evidence>
<keyword evidence="8" id="KW-1185">Reference proteome</keyword>
<dbReference type="Proteomes" id="UP000054166">
    <property type="component" value="Unassembled WGS sequence"/>
</dbReference>
<keyword evidence="5" id="KW-0804">Transcription</keyword>
<evidence type="ECO:0008006" key="9">
    <source>
        <dbReference type="Google" id="ProtNLM"/>
    </source>
</evidence>
<dbReference type="HOGENOM" id="CLU_027096_0_0_1"/>
<dbReference type="AlphaFoldDB" id="A0A0C3BZB4"/>
<evidence type="ECO:0000313" key="8">
    <source>
        <dbReference type="Proteomes" id="UP000054166"/>
    </source>
</evidence>
<keyword evidence="6" id="KW-0539">Nucleus</keyword>
<keyword evidence="4" id="KW-0238">DNA-binding</keyword>
<evidence type="ECO:0000313" key="7">
    <source>
        <dbReference type="EMBL" id="KIM91888.1"/>
    </source>
</evidence>
<comment type="subcellular location">
    <subcellularLocation>
        <location evidence="1">Nucleus</location>
    </subcellularLocation>
</comment>
<reference evidence="7 8" key="1">
    <citation type="submission" date="2014-04" db="EMBL/GenBank/DDBJ databases">
        <authorList>
            <consortium name="DOE Joint Genome Institute"/>
            <person name="Kuo A."/>
            <person name="Tarkka M."/>
            <person name="Buscot F."/>
            <person name="Kohler A."/>
            <person name="Nagy L.G."/>
            <person name="Floudas D."/>
            <person name="Copeland A."/>
            <person name="Barry K.W."/>
            <person name="Cichocki N."/>
            <person name="Veneault-Fourrey C."/>
            <person name="LaButti K."/>
            <person name="Lindquist E.A."/>
            <person name="Lipzen A."/>
            <person name="Lundell T."/>
            <person name="Morin E."/>
            <person name="Murat C."/>
            <person name="Sun H."/>
            <person name="Tunlid A."/>
            <person name="Henrissat B."/>
            <person name="Grigoriev I.V."/>
            <person name="Hibbett D.S."/>
            <person name="Martin F."/>
            <person name="Nordberg H.P."/>
            <person name="Cantor M.N."/>
            <person name="Hua S.X."/>
        </authorList>
    </citation>
    <scope>NUCLEOTIDE SEQUENCE [LARGE SCALE GENOMIC DNA]</scope>
    <source>
        <strain evidence="7 8">F 1598</strain>
    </source>
</reference>
<dbReference type="GO" id="GO:0000978">
    <property type="term" value="F:RNA polymerase II cis-regulatory region sequence-specific DNA binding"/>
    <property type="evidence" value="ECO:0007669"/>
    <property type="project" value="TreeGrafter"/>
</dbReference>
<dbReference type="EMBL" id="KN832970">
    <property type="protein sequence ID" value="KIM91888.1"/>
    <property type="molecule type" value="Genomic_DNA"/>
</dbReference>
<gene>
    <name evidence="7" type="ORF">PILCRDRAFT_809875</name>
</gene>
<dbReference type="GO" id="GO:0019185">
    <property type="term" value="C:snRNA-activating protein complex"/>
    <property type="evidence" value="ECO:0007669"/>
    <property type="project" value="TreeGrafter"/>
</dbReference>
<reference evidence="8" key="2">
    <citation type="submission" date="2015-01" db="EMBL/GenBank/DDBJ databases">
        <title>Evolutionary Origins and Diversification of the Mycorrhizal Mutualists.</title>
        <authorList>
            <consortium name="DOE Joint Genome Institute"/>
            <consortium name="Mycorrhizal Genomics Consortium"/>
            <person name="Kohler A."/>
            <person name="Kuo A."/>
            <person name="Nagy L.G."/>
            <person name="Floudas D."/>
            <person name="Copeland A."/>
            <person name="Barry K.W."/>
            <person name="Cichocki N."/>
            <person name="Veneault-Fourrey C."/>
            <person name="LaButti K."/>
            <person name="Lindquist E.A."/>
            <person name="Lipzen A."/>
            <person name="Lundell T."/>
            <person name="Morin E."/>
            <person name="Murat C."/>
            <person name="Riley R."/>
            <person name="Ohm R."/>
            <person name="Sun H."/>
            <person name="Tunlid A."/>
            <person name="Henrissat B."/>
            <person name="Grigoriev I.V."/>
            <person name="Hibbett D.S."/>
            <person name="Martin F."/>
        </authorList>
    </citation>
    <scope>NUCLEOTIDE SEQUENCE [LARGE SCALE GENOMIC DNA]</scope>
    <source>
        <strain evidence="8">F 1598</strain>
    </source>
</reference>
<dbReference type="PANTHER" id="PTHR13421">
    <property type="entry name" value="SNRNA-ACTIVATING PROTEIN COMPLEX SUBUNIT 3"/>
    <property type="match status" value="1"/>
</dbReference>
<organism evidence="7 8">
    <name type="scientific">Piloderma croceum (strain F 1598)</name>
    <dbReference type="NCBI Taxonomy" id="765440"/>
    <lineage>
        <taxon>Eukaryota</taxon>
        <taxon>Fungi</taxon>
        <taxon>Dikarya</taxon>
        <taxon>Basidiomycota</taxon>
        <taxon>Agaricomycotina</taxon>
        <taxon>Agaricomycetes</taxon>
        <taxon>Agaricomycetidae</taxon>
        <taxon>Atheliales</taxon>
        <taxon>Atheliaceae</taxon>
        <taxon>Piloderma</taxon>
    </lineage>
</organism>